<dbReference type="SUPFAM" id="SSF143011">
    <property type="entry name" value="RelE-like"/>
    <property type="match status" value="1"/>
</dbReference>
<dbReference type="InterPro" id="IPR007712">
    <property type="entry name" value="RelE/ParE_toxin"/>
</dbReference>
<dbReference type="InterPro" id="IPR004386">
    <property type="entry name" value="Toxin_YafQ-like"/>
</dbReference>
<dbReference type="Gene3D" id="3.30.2310.20">
    <property type="entry name" value="RelE-like"/>
    <property type="match status" value="1"/>
</dbReference>
<evidence type="ECO:0008006" key="4">
    <source>
        <dbReference type="Google" id="ProtNLM"/>
    </source>
</evidence>
<evidence type="ECO:0000313" key="3">
    <source>
        <dbReference type="Proteomes" id="UP000178721"/>
    </source>
</evidence>
<dbReference type="Pfam" id="PF15738">
    <property type="entry name" value="YafQ_toxin"/>
    <property type="match status" value="1"/>
</dbReference>
<comment type="caution">
    <text evidence="2">The sequence shown here is derived from an EMBL/GenBank/DDBJ whole genome shotgun (WGS) entry which is preliminary data.</text>
</comment>
<dbReference type="AlphaFoldDB" id="A0A1G2E281"/>
<gene>
    <name evidence="2" type="ORF">A2654_02835</name>
</gene>
<reference evidence="2 3" key="1">
    <citation type="journal article" date="2016" name="Nat. Commun.">
        <title>Thousands of microbial genomes shed light on interconnected biogeochemical processes in an aquifer system.</title>
        <authorList>
            <person name="Anantharaman K."/>
            <person name="Brown C.T."/>
            <person name="Hug L.A."/>
            <person name="Sharon I."/>
            <person name="Castelle C.J."/>
            <person name="Probst A.J."/>
            <person name="Thomas B.C."/>
            <person name="Singh A."/>
            <person name="Wilkins M.J."/>
            <person name="Karaoz U."/>
            <person name="Brodie E.L."/>
            <person name="Williams K.H."/>
            <person name="Hubbard S.S."/>
            <person name="Banfield J.F."/>
        </authorList>
    </citation>
    <scope>NUCLEOTIDE SEQUENCE [LARGE SCALE GENOMIC DNA]</scope>
</reference>
<keyword evidence="1" id="KW-1277">Toxin-antitoxin system</keyword>
<evidence type="ECO:0000313" key="2">
    <source>
        <dbReference type="EMBL" id="OGZ19749.1"/>
    </source>
</evidence>
<protein>
    <recommendedName>
        <fullName evidence="4">Plasmid stabilization protein</fullName>
    </recommendedName>
</protein>
<dbReference type="InterPro" id="IPR035093">
    <property type="entry name" value="RelE/ParE_toxin_dom_sf"/>
</dbReference>
<name>A0A1G2E281_9BACT</name>
<organism evidence="2 3">
    <name type="scientific">Candidatus Nealsonbacteria bacterium RIFCSPHIGHO2_01_FULL_43_31</name>
    <dbReference type="NCBI Taxonomy" id="1801665"/>
    <lineage>
        <taxon>Bacteria</taxon>
        <taxon>Candidatus Nealsoniibacteriota</taxon>
    </lineage>
</organism>
<accession>A0A1G2E281</accession>
<evidence type="ECO:0000256" key="1">
    <source>
        <dbReference type="ARBA" id="ARBA00022649"/>
    </source>
</evidence>
<dbReference type="EMBL" id="MHMA01000037">
    <property type="protein sequence ID" value="OGZ19749.1"/>
    <property type="molecule type" value="Genomic_DNA"/>
</dbReference>
<dbReference type="Proteomes" id="UP000178721">
    <property type="component" value="Unassembled WGS sequence"/>
</dbReference>
<sequence length="86" mass="10243">MKIFLHKNFVRKYAKLRRNEKAKFKERRNLFLDDPYDPLLNNHALTGKYTGIRSINVTGNLRVVYDIIDKDSVLFIDIDTHSNLYK</sequence>
<dbReference type="NCBIfam" id="TIGR02385">
    <property type="entry name" value="RelE_StbE"/>
    <property type="match status" value="1"/>
</dbReference>
<proteinExistence type="predicted"/>